<evidence type="ECO:0000313" key="1">
    <source>
        <dbReference type="EMBL" id="GIH86734.1"/>
    </source>
</evidence>
<keyword evidence="2" id="KW-1185">Reference proteome</keyword>
<accession>A0A8J3WE93</accession>
<dbReference type="AlphaFoldDB" id="A0A8J3WE93"/>
<protein>
    <submittedName>
        <fullName evidence="1">Uncharacterized protein</fullName>
    </submittedName>
</protein>
<reference evidence="1" key="1">
    <citation type="submission" date="2021-01" db="EMBL/GenBank/DDBJ databases">
        <title>Whole genome shotgun sequence of Planobispora rosea NBRC 15558.</title>
        <authorList>
            <person name="Komaki H."/>
            <person name="Tamura T."/>
        </authorList>
    </citation>
    <scope>NUCLEOTIDE SEQUENCE</scope>
    <source>
        <strain evidence="1">NBRC 15558</strain>
    </source>
</reference>
<sequence length="95" mass="10005">MSALPARQGIHLVPPTLRKKFEPVGGVSISVPTGEWVAVYEGEITDPVVAFDNAGNALVLRPEWGALVRANAWNGFLRVDRVESPSPSAAKGAAA</sequence>
<dbReference type="Proteomes" id="UP000655044">
    <property type="component" value="Unassembled WGS sequence"/>
</dbReference>
<proteinExistence type="predicted"/>
<dbReference type="EMBL" id="BOOI01000049">
    <property type="protein sequence ID" value="GIH86734.1"/>
    <property type="molecule type" value="Genomic_DNA"/>
</dbReference>
<organism evidence="1 2">
    <name type="scientific">Planobispora rosea</name>
    <dbReference type="NCBI Taxonomy" id="35762"/>
    <lineage>
        <taxon>Bacteria</taxon>
        <taxon>Bacillati</taxon>
        <taxon>Actinomycetota</taxon>
        <taxon>Actinomycetes</taxon>
        <taxon>Streptosporangiales</taxon>
        <taxon>Streptosporangiaceae</taxon>
        <taxon>Planobispora</taxon>
    </lineage>
</organism>
<name>A0A8J3WE93_PLARO</name>
<evidence type="ECO:0000313" key="2">
    <source>
        <dbReference type="Proteomes" id="UP000655044"/>
    </source>
</evidence>
<gene>
    <name evidence="1" type="ORF">Pro02_51420</name>
</gene>
<comment type="caution">
    <text evidence="1">The sequence shown here is derived from an EMBL/GenBank/DDBJ whole genome shotgun (WGS) entry which is preliminary data.</text>
</comment>